<dbReference type="PANTHER" id="PTHR34220:SF7">
    <property type="entry name" value="SENSOR HISTIDINE KINASE YPDA"/>
    <property type="match status" value="1"/>
</dbReference>
<dbReference type="GO" id="GO:0000155">
    <property type="term" value="F:phosphorelay sensor kinase activity"/>
    <property type="evidence" value="ECO:0007669"/>
    <property type="project" value="InterPro"/>
</dbReference>
<evidence type="ECO:0000256" key="10">
    <source>
        <dbReference type="ARBA" id="ARBA00022840"/>
    </source>
</evidence>
<dbReference type="InterPro" id="IPR036890">
    <property type="entry name" value="HATPase_C_sf"/>
</dbReference>
<dbReference type="GO" id="GO:0005524">
    <property type="term" value="F:ATP binding"/>
    <property type="evidence" value="ECO:0007669"/>
    <property type="project" value="UniProtKB-KW"/>
</dbReference>
<evidence type="ECO:0000256" key="3">
    <source>
        <dbReference type="ARBA" id="ARBA00012438"/>
    </source>
</evidence>
<feature type="transmembrane region" description="Helical" evidence="14">
    <location>
        <begin position="114"/>
        <end position="134"/>
    </location>
</feature>
<dbReference type="Pfam" id="PF02518">
    <property type="entry name" value="HATPase_c"/>
    <property type="match status" value="1"/>
</dbReference>
<dbReference type="InterPro" id="IPR011620">
    <property type="entry name" value="Sig_transdc_His_kinase_LytS_TM"/>
</dbReference>
<dbReference type="EMBL" id="FZOC01000001">
    <property type="protein sequence ID" value="SNR67378.1"/>
    <property type="molecule type" value="Genomic_DNA"/>
</dbReference>
<organism evidence="19 20">
    <name type="scientific">Humidesulfovibrio mexicanus</name>
    <dbReference type="NCBI Taxonomy" id="147047"/>
    <lineage>
        <taxon>Bacteria</taxon>
        <taxon>Pseudomonadati</taxon>
        <taxon>Thermodesulfobacteriota</taxon>
        <taxon>Desulfovibrionia</taxon>
        <taxon>Desulfovibrionales</taxon>
        <taxon>Desulfovibrionaceae</taxon>
        <taxon>Humidesulfovibrio</taxon>
    </lineage>
</organism>
<dbReference type="AlphaFoldDB" id="A0A238Y977"/>
<reference evidence="19 20" key="1">
    <citation type="submission" date="2017-06" db="EMBL/GenBank/DDBJ databases">
        <authorList>
            <person name="Kim H.J."/>
            <person name="Triplett B.A."/>
        </authorList>
    </citation>
    <scope>NUCLEOTIDE SEQUENCE [LARGE SCALE GENOMIC DNA]</scope>
    <source>
        <strain evidence="19 20">DSM 13116</strain>
    </source>
</reference>
<evidence type="ECO:0000256" key="6">
    <source>
        <dbReference type="ARBA" id="ARBA00022679"/>
    </source>
</evidence>
<sequence length="570" mass="61438">MNDFFNPQVPELFLNLSQRFGLLLAGCFAVMTVTAIDKLGPRRDRPAWATALLTVLFGLFGVLGTYSGNTVFQSFANLRGMVVVTAGLFGGPVVGVGAGLIAGGHRYLMDIGGFSALPCGLATLLEGAAAGFIAHRRQAHALDWRLAMLLCLGGEAIHQLLVLGLARPFPTAVAVVQVIALPMIVFNSLGAALLVQALNLQMSYRQARNRDLARQILSIANQTLAHLRSGLTETSARATAAIILREAQAPAVAVTSGLTILAHLGAGEDHHTIGCEARTKATHKVIETGEPLFVRDKSDICCSDPNCPLTEAIIVPLRKGDGILGCLKLYGTRRQPLDETLFELAKGLADLFSTQLELENIGIKNQLLAHAEIRRLQAQINPHFLFNSLNTIASFCRTAPSQARELLLDLSRYMRRNLDSSRGLIRLSDEIEQTNAYLAIEQARFGQRIRAEVDMGPGAEDCVTPPLIVQPLVENAVRHGLLPRPEGGLVKLTAWREDGHLLVEVHDDGVGMSPEQVRAITTATELESLSEGVGARNSNQRLVQLYGPAYAMVVMSSPGEGTSISLRIPQ</sequence>
<keyword evidence="9 19" id="KW-0418">Kinase</keyword>
<evidence type="ECO:0000256" key="8">
    <source>
        <dbReference type="ARBA" id="ARBA00022741"/>
    </source>
</evidence>
<evidence type="ECO:0000259" key="15">
    <source>
        <dbReference type="Pfam" id="PF02518"/>
    </source>
</evidence>
<keyword evidence="6" id="KW-0808">Transferase</keyword>
<keyword evidence="4" id="KW-1003">Cell membrane</keyword>
<dbReference type="Proteomes" id="UP000198324">
    <property type="component" value="Unassembled WGS sequence"/>
</dbReference>
<accession>A0A238Y977</accession>
<feature type="transmembrane region" description="Helical" evidence="14">
    <location>
        <begin position="146"/>
        <end position="166"/>
    </location>
</feature>
<evidence type="ECO:0000313" key="20">
    <source>
        <dbReference type="Proteomes" id="UP000198324"/>
    </source>
</evidence>
<dbReference type="GO" id="GO:0071555">
    <property type="term" value="P:cell wall organization"/>
    <property type="evidence" value="ECO:0007669"/>
    <property type="project" value="InterPro"/>
</dbReference>
<feature type="domain" description="Signal transduction histidine kinase 5TM receptor LytS transmembrane region" evidence="17">
    <location>
        <begin position="42"/>
        <end position="198"/>
    </location>
</feature>
<comment type="catalytic activity">
    <reaction evidence="1">
        <text>ATP + protein L-histidine = ADP + protein N-phospho-L-histidine.</text>
        <dbReference type="EC" id="2.7.13.3"/>
    </reaction>
</comment>
<evidence type="ECO:0000259" key="17">
    <source>
        <dbReference type="Pfam" id="PF07694"/>
    </source>
</evidence>
<dbReference type="InterPro" id="IPR029016">
    <property type="entry name" value="GAF-like_dom_sf"/>
</dbReference>
<dbReference type="Pfam" id="PF13492">
    <property type="entry name" value="GAF_3"/>
    <property type="match status" value="1"/>
</dbReference>
<dbReference type="Gene3D" id="3.30.450.40">
    <property type="match status" value="1"/>
</dbReference>
<evidence type="ECO:0000256" key="7">
    <source>
        <dbReference type="ARBA" id="ARBA00022692"/>
    </source>
</evidence>
<evidence type="ECO:0000259" key="18">
    <source>
        <dbReference type="Pfam" id="PF13492"/>
    </source>
</evidence>
<dbReference type="InterPro" id="IPR003594">
    <property type="entry name" value="HATPase_dom"/>
</dbReference>
<name>A0A238Y977_9BACT</name>
<dbReference type="GO" id="GO:0005886">
    <property type="term" value="C:plasma membrane"/>
    <property type="evidence" value="ECO:0007669"/>
    <property type="project" value="UniProtKB-SubCell"/>
</dbReference>
<evidence type="ECO:0000256" key="12">
    <source>
        <dbReference type="ARBA" id="ARBA00023012"/>
    </source>
</evidence>
<dbReference type="InterPro" id="IPR003018">
    <property type="entry name" value="GAF"/>
</dbReference>
<evidence type="ECO:0000256" key="9">
    <source>
        <dbReference type="ARBA" id="ARBA00022777"/>
    </source>
</evidence>
<dbReference type="Pfam" id="PF06580">
    <property type="entry name" value="His_kinase"/>
    <property type="match status" value="1"/>
</dbReference>
<evidence type="ECO:0000256" key="4">
    <source>
        <dbReference type="ARBA" id="ARBA00022475"/>
    </source>
</evidence>
<dbReference type="EC" id="2.7.13.3" evidence="3"/>
<evidence type="ECO:0000256" key="14">
    <source>
        <dbReference type="SAM" id="Phobius"/>
    </source>
</evidence>
<comment type="subcellular location">
    <subcellularLocation>
        <location evidence="2">Cell membrane</location>
        <topology evidence="2">Multi-pass membrane protein</topology>
    </subcellularLocation>
</comment>
<evidence type="ECO:0000256" key="5">
    <source>
        <dbReference type="ARBA" id="ARBA00022553"/>
    </source>
</evidence>
<keyword evidence="8" id="KW-0547">Nucleotide-binding</keyword>
<evidence type="ECO:0000256" key="13">
    <source>
        <dbReference type="ARBA" id="ARBA00023136"/>
    </source>
</evidence>
<protein>
    <recommendedName>
        <fullName evidence="3">histidine kinase</fullName>
        <ecNumber evidence="3">2.7.13.3</ecNumber>
    </recommendedName>
</protein>
<evidence type="ECO:0000313" key="19">
    <source>
        <dbReference type="EMBL" id="SNR67378.1"/>
    </source>
</evidence>
<dbReference type="Pfam" id="PF07694">
    <property type="entry name" value="5TM-5TMR_LYT"/>
    <property type="match status" value="1"/>
</dbReference>
<dbReference type="Gene3D" id="3.30.565.10">
    <property type="entry name" value="Histidine kinase-like ATPase, C-terminal domain"/>
    <property type="match status" value="1"/>
</dbReference>
<dbReference type="PANTHER" id="PTHR34220">
    <property type="entry name" value="SENSOR HISTIDINE KINASE YPDA"/>
    <property type="match status" value="1"/>
</dbReference>
<feature type="domain" description="GAF" evidence="18">
    <location>
        <begin position="274"/>
        <end position="357"/>
    </location>
</feature>
<dbReference type="InterPro" id="IPR050640">
    <property type="entry name" value="Bact_2-comp_sensor_kinase"/>
</dbReference>
<feature type="transmembrane region" description="Helical" evidence="14">
    <location>
        <begin position="48"/>
        <end position="66"/>
    </location>
</feature>
<keyword evidence="7 14" id="KW-0812">Transmembrane</keyword>
<feature type="transmembrane region" description="Helical" evidence="14">
    <location>
        <begin position="20"/>
        <end position="36"/>
    </location>
</feature>
<evidence type="ECO:0000256" key="2">
    <source>
        <dbReference type="ARBA" id="ARBA00004651"/>
    </source>
</evidence>
<keyword evidence="10" id="KW-0067">ATP-binding</keyword>
<dbReference type="OrthoDB" id="2514702at2"/>
<feature type="transmembrane region" description="Helical" evidence="14">
    <location>
        <begin position="172"/>
        <end position="195"/>
    </location>
</feature>
<feature type="transmembrane region" description="Helical" evidence="14">
    <location>
        <begin position="78"/>
        <end position="102"/>
    </location>
</feature>
<keyword evidence="20" id="KW-1185">Reference proteome</keyword>
<keyword evidence="13 14" id="KW-0472">Membrane</keyword>
<feature type="domain" description="Histidine kinase/HSP90-like ATPase" evidence="15">
    <location>
        <begin position="468"/>
        <end position="569"/>
    </location>
</feature>
<proteinExistence type="predicted"/>
<evidence type="ECO:0000256" key="1">
    <source>
        <dbReference type="ARBA" id="ARBA00000085"/>
    </source>
</evidence>
<keyword evidence="5" id="KW-0597">Phosphoprotein</keyword>
<dbReference type="RefSeq" id="WP_089271873.1">
    <property type="nucleotide sequence ID" value="NZ_FZOC01000001.1"/>
</dbReference>
<evidence type="ECO:0000259" key="16">
    <source>
        <dbReference type="Pfam" id="PF06580"/>
    </source>
</evidence>
<keyword evidence="11 14" id="KW-1133">Transmembrane helix</keyword>
<feature type="domain" description="Signal transduction histidine kinase internal region" evidence="16">
    <location>
        <begin position="371"/>
        <end position="449"/>
    </location>
</feature>
<evidence type="ECO:0000256" key="11">
    <source>
        <dbReference type="ARBA" id="ARBA00022989"/>
    </source>
</evidence>
<dbReference type="SUPFAM" id="SSF55781">
    <property type="entry name" value="GAF domain-like"/>
    <property type="match status" value="1"/>
</dbReference>
<keyword evidence="12" id="KW-0902">Two-component regulatory system</keyword>
<dbReference type="SUPFAM" id="SSF55874">
    <property type="entry name" value="ATPase domain of HSP90 chaperone/DNA topoisomerase II/histidine kinase"/>
    <property type="match status" value="1"/>
</dbReference>
<dbReference type="InterPro" id="IPR010559">
    <property type="entry name" value="Sig_transdc_His_kin_internal"/>
</dbReference>
<gene>
    <name evidence="19" type="ORF">SAMN04488503_0777</name>
</gene>